<evidence type="ECO:0000256" key="5">
    <source>
        <dbReference type="ARBA" id="ARBA00022645"/>
    </source>
</evidence>
<dbReference type="AlphaFoldDB" id="A0A2U8DNL5"/>
<keyword evidence="11" id="KW-0961">Cell wall biogenesis/degradation</keyword>
<dbReference type="GO" id="GO:0009252">
    <property type="term" value="P:peptidoglycan biosynthetic process"/>
    <property type="evidence" value="ECO:0007669"/>
    <property type="project" value="UniProtKB-UniPathway"/>
</dbReference>
<dbReference type="Gene3D" id="3.40.710.10">
    <property type="entry name" value="DD-peptidase/beta-lactamase superfamily"/>
    <property type="match status" value="1"/>
</dbReference>
<dbReference type="Pfam" id="PF07943">
    <property type="entry name" value="PBP5_C"/>
    <property type="match status" value="1"/>
</dbReference>
<reference evidence="18" key="1">
    <citation type="submission" date="2017-04" db="EMBL/GenBank/DDBJ databases">
        <authorList>
            <person name="Song Y."/>
            <person name="Cho B.-K."/>
        </authorList>
    </citation>
    <scope>NUCLEOTIDE SEQUENCE [LARGE SCALE GENOMIC DNA]</scope>
    <source>
        <strain evidence="18">SL1</strain>
    </source>
</reference>
<keyword evidence="7" id="KW-0732">Signal</keyword>
<evidence type="ECO:0000256" key="1">
    <source>
        <dbReference type="ARBA" id="ARBA00003217"/>
    </source>
</evidence>
<dbReference type="Proteomes" id="UP000244910">
    <property type="component" value="Chromosome"/>
</dbReference>
<keyword evidence="8" id="KW-0378">Hydrolase</keyword>
<dbReference type="GO" id="GO:0009002">
    <property type="term" value="F:serine-type D-Ala-D-Ala carboxypeptidase activity"/>
    <property type="evidence" value="ECO:0007669"/>
    <property type="project" value="UniProtKB-EC"/>
</dbReference>
<dbReference type="UniPathway" id="UPA00219"/>
<evidence type="ECO:0000256" key="3">
    <source>
        <dbReference type="ARBA" id="ARBA00007164"/>
    </source>
</evidence>
<dbReference type="PANTHER" id="PTHR21581">
    <property type="entry name" value="D-ALANYL-D-ALANINE CARBOXYPEPTIDASE"/>
    <property type="match status" value="1"/>
</dbReference>
<feature type="active site" description="Acyl-ester intermediate" evidence="13">
    <location>
        <position position="78"/>
    </location>
</feature>
<dbReference type="InterPro" id="IPR037167">
    <property type="entry name" value="Peptidase_S11_C_sf"/>
</dbReference>
<comment type="similarity">
    <text evidence="3 15">Belongs to the peptidase S11 family.</text>
</comment>
<evidence type="ECO:0000256" key="14">
    <source>
        <dbReference type="PIRSR" id="PIRSR618044-2"/>
    </source>
</evidence>
<dbReference type="SUPFAM" id="SSF56601">
    <property type="entry name" value="beta-lactamase/transpeptidase-like"/>
    <property type="match status" value="1"/>
</dbReference>
<dbReference type="InterPro" id="IPR012338">
    <property type="entry name" value="Beta-lactam/transpept-like"/>
</dbReference>
<evidence type="ECO:0000313" key="17">
    <source>
        <dbReference type="EMBL" id="AWI03814.1"/>
    </source>
</evidence>
<keyword evidence="18" id="KW-1185">Reference proteome</keyword>
<dbReference type="GO" id="GO:0008360">
    <property type="term" value="P:regulation of cell shape"/>
    <property type="evidence" value="ECO:0007669"/>
    <property type="project" value="UniProtKB-KW"/>
</dbReference>
<accession>A0A2U8DNL5</accession>
<keyword evidence="5 17" id="KW-0121">Carboxypeptidase</keyword>
<dbReference type="EMBL" id="CP020953">
    <property type="protein sequence ID" value="AWI03814.1"/>
    <property type="molecule type" value="Genomic_DNA"/>
</dbReference>
<dbReference type="SMART" id="SM00936">
    <property type="entry name" value="PBP5_C"/>
    <property type="match status" value="1"/>
</dbReference>
<evidence type="ECO:0000256" key="13">
    <source>
        <dbReference type="PIRSR" id="PIRSR618044-1"/>
    </source>
</evidence>
<dbReference type="InterPro" id="IPR012907">
    <property type="entry name" value="Peptidase_S11_C"/>
</dbReference>
<evidence type="ECO:0000256" key="10">
    <source>
        <dbReference type="ARBA" id="ARBA00022984"/>
    </source>
</evidence>
<protein>
    <recommendedName>
        <fullName evidence="4">serine-type D-Ala-D-Ala carboxypeptidase</fullName>
        <ecNumber evidence="4">3.4.16.4</ecNumber>
    </recommendedName>
</protein>
<dbReference type="InterPro" id="IPR001967">
    <property type="entry name" value="Peptidase_S11_N"/>
</dbReference>
<evidence type="ECO:0000256" key="4">
    <source>
        <dbReference type="ARBA" id="ARBA00012448"/>
    </source>
</evidence>
<feature type="active site" description="Proton acceptor" evidence="13">
    <location>
        <position position="81"/>
    </location>
</feature>
<evidence type="ECO:0000256" key="8">
    <source>
        <dbReference type="ARBA" id="ARBA00022801"/>
    </source>
</evidence>
<evidence type="ECO:0000256" key="11">
    <source>
        <dbReference type="ARBA" id="ARBA00023316"/>
    </source>
</evidence>
<dbReference type="PANTHER" id="PTHR21581:SF33">
    <property type="entry name" value="D-ALANYL-D-ALANINE CARBOXYPEPTIDASE DACB"/>
    <property type="match status" value="1"/>
</dbReference>
<name>A0A2U8DNL5_9CLOT</name>
<dbReference type="RefSeq" id="WP_032077807.1">
    <property type="nucleotide sequence ID" value="NZ_CP020953.1"/>
</dbReference>
<comment type="catalytic activity">
    <reaction evidence="12">
        <text>Preferential cleavage: (Ac)2-L-Lys-D-Ala-|-D-Ala. Also transpeptidation of peptidyl-alanyl moieties that are N-acyl substituents of D-alanine.</text>
        <dbReference type="EC" id="3.4.16.4"/>
    </reaction>
</comment>
<evidence type="ECO:0000256" key="9">
    <source>
        <dbReference type="ARBA" id="ARBA00022960"/>
    </source>
</evidence>
<dbReference type="Pfam" id="PF00768">
    <property type="entry name" value="Peptidase_S11"/>
    <property type="match status" value="1"/>
</dbReference>
<dbReference type="PRINTS" id="PR00725">
    <property type="entry name" value="DADACBPTASE1"/>
</dbReference>
<dbReference type="SUPFAM" id="SSF69189">
    <property type="entry name" value="Penicillin-binding protein associated domain"/>
    <property type="match status" value="1"/>
</dbReference>
<evidence type="ECO:0000256" key="6">
    <source>
        <dbReference type="ARBA" id="ARBA00022670"/>
    </source>
</evidence>
<proteinExistence type="inferred from homology"/>
<evidence type="ECO:0000313" key="18">
    <source>
        <dbReference type="Proteomes" id="UP000244910"/>
    </source>
</evidence>
<feature type="domain" description="Peptidase S11 D-Ala-D-Ala carboxypeptidase A C-terminal" evidence="16">
    <location>
        <begin position="285"/>
        <end position="370"/>
    </location>
</feature>
<feature type="active site" evidence="13">
    <location>
        <position position="133"/>
    </location>
</feature>
<keyword evidence="10" id="KW-0573">Peptidoglycan synthesis</keyword>
<dbReference type="Gene3D" id="2.60.410.10">
    <property type="entry name" value="D-Ala-D-Ala carboxypeptidase, C-terminal domain"/>
    <property type="match status" value="1"/>
</dbReference>
<evidence type="ECO:0000256" key="2">
    <source>
        <dbReference type="ARBA" id="ARBA00004752"/>
    </source>
</evidence>
<keyword evidence="9" id="KW-0133">Cell shape</keyword>
<evidence type="ECO:0000256" key="15">
    <source>
        <dbReference type="RuleBase" id="RU004016"/>
    </source>
</evidence>
<evidence type="ECO:0000256" key="7">
    <source>
        <dbReference type="ARBA" id="ARBA00022729"/>
    </source>
</evidence>
<organism evidence="17 18">
    <name type="scientific">Clostridium drakei</name>
    <dbReference type="NCBI Taxonomy" id="332101"/>
    <lineage>
        <taxon>Bacteria</taxon>
        <taxon>Bacillati</taxon>
        <taxon>Bacillota</taxon>
        <taxon>Clostridia</taxon>
        <taxon>Eubacteriales</taxon>
        <taxon>Clostridiaceae</taxon>
        <taxon>Clostridium</taxon>
    </lineage>
</organism>
<dbReference type="InterPro" id="IPR015956">
    <property type="entry name" value="Peniciliin-bd_prot_C_sf"/>
</dbReference>
<sequence>MLSVKNKFKYINILILTVFIVTLFVSIDVRALENSNDNGKENVTKDIYVDAGYAIALDSKSKVVLYEKKAYTLVPMASTTKIMTTLVAIKYGDLERKIEVSGKSAGIRGSKVGLKKGEKISLKELLYGLMLRSGNDAAIAIAEGVSGSVEEFVQLMNEYASEIGVLNTHFHSPHGLDYEDHYTTAYDLALITAKAKEIKLFNDIVSSKDVDGKTYNFTRSYHNINKILWELPDANGVKTGYTGKAGKCLVTSSKVQGNDVIVVVLNCRERWKETKKIYDYVNKSYQFKKIFSKGENAGSINLNKDILNLEYEDDIVIPLKNKVNYNVKIIKPEKIDGVIKKGDKVGNVCIYANENIIYKSNLIASNNYKKFKIWNFIMK</sequence>
<dbReference type="InterPro" id="IPR018044">
    <property type="entry name" value="Peptidase_S11"/>
</dbReference>
<evidence type="ECO:0000256" key="12">
    <source>
        <dbReference type="ARBA" id="ARBA00034000"/>
    </source>
</evidence>
<dbReference type="GO" id="GO:0071555">
    <property type="term" value="P:cell wall organization"/>
    <property type="evidence" value="ECO:0007669"/>
    <property type="project" value="UniProtKB-KW"/>
</dbReference>
<gene>
    <name evidence="17" type="ORF">B9W14_04690</name>
</gene>
<dbReference type="GO" id="GO:0006508">
    <property type="term" value="P:proteolysis"/>
    <property type="evidence" value="ECO:0007669"/>
    <property type="project" value="UniProtKB-KW"/>
</dbReference>
<keyword evidence="6" id="KW-0645">Protease</keyword>
<comment type="pathway">
    <text evidence="2">Cell wall biogenesis; peptidoglycan biosynthesis.</text>
</comment>
<dbReference type="KEGG" id="cdrk:B9W14_04690"/>
<feature type="binding site" evidence="14">
    <location>
        <position position="238"/>
    </location>
    <ligand>
        <name>substrate</name>
    </ligand>
</feature>
<dbReference type="EC" id="3.4.16.4" evidence="4"/>
<comment type="function">
    <text evidence="1">Removes C-terminal D-alanyl residues from sugar-peptide cell wall precursors.</text>
</comment>
<evidence type="ECO:0000259" key="16">
    <source>
        <dbReference type="SMART" id="SM00936"/>
    </source>
</evidence>